<dbReference type="eggNOG" id="COG3093">
    <property type="taxonomic scope" value="Bacteria"/>
</dbReference>
<reference evidence="3 4" key="1">
    <citation type="journal article" date="2010" name="Nature">
        <title>Nitrite-driven anaerobic methane oxidation by oxygenic bacteria.</title>
        <authorList>
            <person name="Ettwig K.F."/>
            <person name="Butler M.K."/>
            <person name="Le Paslier D."/>
            <person name="Pelletier E."/>
            <person name="Mangenot S."/>
            <person name="Kuypers M.M.M."/>
            <person name="Schreiber F."/>
            <person name="Dutilh B.E."/>
            <person name="Zedelius J."/>
            <person name="de Beer D."/>
            <person name="Gloerich J."/>
            <person name="Wessels H.J.C.T."/>
            <person name="van Allen T."/>
            <person name="Luesken F."/>
            <person name="Wu M."/>
            <person name="van de Pas-Schoonen K.T."/>
            <person name="Op den Camp H.J.M."/>
            <person name="Janssen-Megens E.M."/>
            <person name="Francoijs K-J."/>
            <person name="Stunnenberg H."/>
            <person name="Weissenbach J."/>
            <person name="Jetten M.S.M."/>
            <person name="Strous M."/>
        </authorList>
    </citation>
    <scope>NUCLEOTIDE SEQUENCE [LARGE SCALE GENOMIC DNA]</scope>
</reference>
<dbReference type="Pfam" id="PF01381">
    <property type="entry name" value="HTH_3"/>
    <property type="match status" value="1"/>
</dbReference>
<dbReference type="KEGG" id="mox:DAMO_0389"/>
<dbReference type="HOGENOM" id="CLU_140230_2_0_0"/>
<accession>D5MJA8</accession>
<name>D5MJA8_METO1</name>
<dbReference type="Proteomes" id="UP000006898">
    <property type="component" value="Chromosome"/>
</dbReference>
<dbReference type="InterPro" id="IPR013430">
    <property type="entry name" value="Toxin_antidote_HigA"/>
</dbReference>
<dbReference type="SMART" id="SM00530">
    <property type="entry name" value="HTH_XRE"/>
    <property type="match status" value="1"/>
</dbReference>
<evidence type="ECO:0000259" key="2">
    <source>
        <dbReference type="PROSITE" id="PS50943"/>
    </source>
</evidence>
<proteinExistence type="predicted"/>
<evidence type="ECO:0000313" key="3">
    <source>
        <dbReference type="EMBL" id="CBE67473.1"/>
    </source>
</evidence>
<sequence length="120" mass="13231">MALIDFKEVTSISMEKGEYGMRMKNPPHPGRIVRQECIESLGVTVTDAAERLGVTRQTLNNLVNEKAGISPEMAIRLSKAFGSGPEVWLGLQVEYDLAQAERYAAKIKVNRITATPSALR</sequence>
<protein>
    <submittedName>
        <fullName evidence="3">Putative integron gene cassette protein (Modular protein)</fullName>
    </submittedName>
</protein>
<dbReference type="EMBL" id="FP565575">
    <property type="protein sequence ID" value="CBE67473.1"/>
    <property type="molecule type" value="Genomic_DNA"/>
</dbReference>
<dbReference type="PATRIC" id="fig|671143.5.peg.332"/>
<evidence type="ECO:0000256" key="1">
    <source>
        <dbReference type="ARBA" id="ARBA00023125"/>
    </source>
</evidence>
<gene>
    <name evidence="3" type="ORF">DAMO_0389</name>
</gene>
<dbReference type="InterPro" id="IPR010982">
    <property type="entry name" value="Lambda_DNA-bd_dom_sf"/>
</dbReference>
<dbReference type="CDD" id="cd00093">
    <property type="entry name" value="HTH_XRE"/>
    <property type="match status" value="1"/>
</dbReference>
<dbReference type="PANTHER" id="PTHR36924:SF1">
    <property type="entry name" value="ANTITOXIN HIGA-1"/>
    <property type="match status" value="1"/>
</dbReference>
<dbReference type="PANTHER" id="PTHR36924">
    <property type="entry name" value="ANTITOXIN HIGA-1"/>
    <property type="match status" value="1"/>
</dbReference>
<dbReference type="GO" id="GO:0003677">
    <property type="term" value="F:DNA binding"/>
    <property type="evidence" value="ECO:0007669"/>
    <property type="project" value="UniProtKB-KW"/>
</dbReference>
<dbReference type="Gene3D" id="1.10.260.40">
    <property type="entry name" value="lambda repressor-like DNA-binding domains"/>
    <property type="match status" value="1"/>
</dbReference>
<evidence type="ECO:0000313" key="4">
    <source>
        <dbReference type="Proteomes" id="UP000006898"/>
    </source>
</evidence>
<keyword evidence="1" id="KW-0238">DNA-binding</keyword>
<dbReference type="SUPFAM" id="SSF47413">
    <property type="entry name" value="lambda repressor-like DNA-binding domains"/>
    <property type="match status" value="1"/>
</dbReference>
<dbReference type="STRING" id="671143.DAMO_0389"/>
<dbReference type="InterPro" id="IPR001387">
    <property type="entry name" value="Cro/C1-type_HTH"/>
</dbReference>
<feature type="domain" description="HTH cro/C1-type" evidence="2">
    <location>
        <begin position="39"/>
        <end position="89"/>
    </location>
</feature>
<organism evidence="3 4">
    <name type="scientific">Methylomirabilis oxygeniifera</name>
    <dbReference type="NCBI Taxonomy" id="671143"/>
    <lineage>
        <taxon>Bacteria</taxon>
        <taxon>Candidatus Methylomirabilota</taxon>
        <taxon>Candidatus Methylomirabilia</taxon>
        <taxon>Candidatus Methylomirabilales</taxon>
        <taxon>Candidatus Methylomirabilaceae</taxon>
        <taxon>Candidatus Methylomirabilis</taxon>
    </lineage>
</organism>
<dbReference type="NCBIfam" id="TIGR02607">
    <property type="entry name" value="antidote_HigA"/>
    <property type="match status" value="1"/>
</dbReference>
<dbReference type="PROSITE" id="PS50943">
    <property type="entry name" value="HTH_CROC1"/>
    <property type="match status" value="1"/>
</dbReference>
<dbReference type="AlphaFoldDB" id="D5MJA8"/>